<feature type="transmembrane region" description="Helical" evidence="1">
    <location>
        <begin position="24"/>
        <end position="45"/>
    </location>
</feature>
<dbReference type="AlphaFoldDB" id="A0A7J3MWC0"/>
<dbReference type="EMBL" id="DTAU01000111">
    <property type="protein sequence ID" value="HFQ79177.1"/>
    <property type="molecule type" value="Genomic_DNA"/>
</dbReference>
<gene>
    <name evidence="2" type="ORF">ENT99_05705</name>
    <name evidence="3" type="ORF">ENU64_00150</name>
</gene>
<proteinExistence type="predicted"/>
<dbReference type="EMBL" id="DTDH01000005">
    <property type="protein sequence ID" value="HGT97825.1"/>
    <property type="molecule type" value="Genomic_DNA"/>
</dbReference>
<keyword evidence="1" id="KW-0472">Membrane</keyword>
<accession>A0A7J3MWC0</accession>
<keyword evidence="1" id="KW-1133">Transmembrane helix</keyword>
<evidence type="ECO:0000256" key="1">
    <source>
        <dbReference type="SAM" id="Phobius"/>
    </source>
</evidence>
<reference evidence="3" key="1">
    <citation type="journal article" date="2020" name="mSystems">
        <title>Genome- and Community-Level Interaction Insights into Carbon Utilization and Element Cycling Functions of Hydrothermarchaeota in Hydrothermal Sediment.</title>
        <authorList>
            <person name="Zhou Z."/>
            <person name="Liu Y."/>
            <person name="Xu W."/>
            <person name="Pan J."/>
            <person name="Luo Z.H."/>
            <person name="Li M."/>
        </authorList>
    </citation>
    <scope>NUCLEOTIDE SEQUENCE [LARGE SCALE GENOMIC DNA]</scope>
    <source>
        <strain evidence="2">SpSt-629</strain>
        <strain evidence="3">SpSt-688</strain>
    </source>
</reference>
<feature type="transmembrane region" description="Helical" evidence="1">
    <location>
        <begin position="51"/>
        <end position="70"/>
    </location>
</feature>
<protein>
    <submittedName>
        <fullName evidence="3">Uncharacterized protein</fullName>
    </submittedName>
</protein>
<sequence length="79" mass="9130">MWFRESLQYIAPFKNMGRTVSINLFLKKCYLLGISFTRMYIFSLVTAPRTLTISSSIADLYVLVFVFSGADKHENIEKP</sequence>
<evidence type="ECO:0000313" key="2">
    <source>
        <dbReference type="EMBL" id="HFQ79177.1"/>
    </source>
</evidence>
<comment type="caution">
    <text evidence="3">The sequence shown here is derived from an EMBL/GenBank/DDBJ whole genome shotgun (WGS) entry which is preliminary data.</text>
</comment>
<name>A0A7J3MWC0_9CREN</name>
<evidence type="ECO:0000313" key="3">
    <source>
        <dbReference type="EMBL" id="HGT97825.1"/>
    </source>
</evidence>
<keyword evidence="1" id="KW-0812">Transmembrane</keyword>
<organism evidence="3">
    <name type="scientific">Ignisphaera aggregans</name>
    <dbReference type="NCBI Taxonomy" id="334771"/>
    <lineage>
        <taxon>Archaea</taxon>
        <taxon>Thermoproteota</taxon>
        <taxon>Thermoprotei</taxon>
        <taxon>Desulfurococcales</taxon>
        <taxon>Desulfurococcaceae</taxon>
        <taxon>Ignisphaera</taxon>
    </lineage>
</organism>